<dbReference type="SUPFAM" id="SSF52047">
    <property type="entry name" value="RNI-like"/>
    <property type="match status" value="1"/>
</dbReference>
<gene>
    <name evidence="4" type="ORF">C3L33_12805</name>
</gene>
<evidence type="ECO:0000313" key="5">
    <source>
        <dbReference type="Proteomes" id="UP000428333"/>
    </source>
</evidence>
<feature type="transmembrane region" description="Helical" evidence="2">
    <location>
        <begin position="350"/>
        <end position="372"/>
    </location>
</feature>
<organism evidence="4 5">
    <name type="scientific">Rhododendron williamsianum</name>
    <dbReference type="NCBI Taxonomy" id="262921"/>
    <lineage>
        <taxon>Eukaryota</taxon>
        <taxon>Viridiplantae</taxon>
        <taxon>Streptophyta</taxon>
        <taxon>Embryophyta</taxon>
        <taxon>Tracheophyta</taxon>
        <taxon>Spermatophyta</taxon>
        <taxon>Magnoliopsida</taxon>
        <taxon>eudicotyledons</taxon>
        <taxon>Gunneridae</taxon>
        <taxon>Pentapetalae</taxon>
        <taxon>asterids</taxon>
        <taxon>Ericales</taxon>
        <taxon>Ericaceae</taxon>
        <taxon>Ericoideae</taxon>
        <taxon>Rhodoreae</taxon>
        <taxon>Rhododendron</taxon>
    </lineage>
</organism>
<sequence>MNSEHVPWELMFHLEMETEEGMTGGGQDYISQLLDECLASILNRLDSGDRKNASLVSKRMLKVEGQSRRRLTLHATRPDLLPSLLSRFDAANELVIRCHRRSVIDADDVLILIGKLCGDRIKELVLIGVDVTCVGIESVAWNCKKLERLTLCGSKTNIGDEEISCIAAQCVGLKKVCIKGCPVTNQGIKAFAFGCPNLVEIKVDKCKGVTSQVVDWLGARRKFLAVNLDVGEIGAGGFELDSESDGDGDGGGGGGGGDVGGGDDGGGLQGNGVDIPPNLASHQVFRSRFGVFEGRSLASLVSLAGVFYVLLKHTSLKQLTSLSSVLMQFEAMVITFAVPLETKINSWPGLLPWLVSCLGFLNHFGPLLFLIVSSRALVLTFDRQLPSAKLSCEKFDLVLREV</sequence>
<dbReference type="Gene3D" id="1.20.1280.50">
    <property type="match status" value="1"/>
</dbReference>
<proteinExistence type="predicted"/>
<keyword evidence="2" id="KW-0812">Transmembrane</keyword>
<feature type="domain" description="F-box" evidence="3">
    <location>
        <begin position="30"/>
        <end position="60"/>
    </location>
</feature>
<dbReference type="GO" id="GO:0031146">
    <property type="term" value="P:SCF-dependent proteasomal ubiquitin-dependent protein catabolic process"/>
    <property type="evidence" value="ECO:0007669"/>
    <property type="project" value="TreeGrafter"/>
</dbReference>
<feature type="transmembrane region" description="Helical" evidence="2">
    <location>
        <begin position="294"/>
        <end position="311"/>
    </location>
</feature>
<dbReference type="GO" id="GO:0019005">
    <property type="term" value="C:SCF ubiquitin ligase complex"/>
    <property type="evidence" value="ECO:0007669"/>
    <property type="project" value="TreeGrafter"/>
</dbReference>
<keyword evidence="2" id="KW-0472">Membrane</keyword>
<feature type="compositionally biased region" description="Gly residues" evidence="1">
    <location>
        <begin position="249"/>
        <end position="267"/>
    </location>
</feature>
<dbReference type="PANTHER" id="PTHR13318">
    <property type="entry name" value="PARTNER OF PAIRED, ISOFORM B-RELATED"/>
    <property type="match status" value="1"/>
</dbReference>
<evidence type="ECO:0000256" key="1">
    <source>
        <dbReference type="SAM" id="MobiDB-lite"/>
    </source>
</evidence>
<feature type="transmembrane region" description="Helical" evidence="2">
    <location>
        <begin position="318"/>
        <end position="338"/>
    </location>
</feature>
<dbReference type="SUPFAM" id="SSF81383">
    <property type="entry name" value="F-box domain"/>
    <property type="match status" value="1"/>
</dbReference>
<comment type="caution">
    <text evidence="4">The sequence shown here is derived from an EMBL/GenBank/DDBJ whole genome shotgun (WGS) entry which is preliminary data.</text>
</comment>
<dbReference type="Proteomes" id="UP000428333">
    <property type="component" value="Linkage Group LG07"/>
</dbReference>
<dbReference type="OrthoDB" id="423607at2759"/>
<dbReference type="EMBL" id="QEFC01001862">
    <property type="protein sequence ID" value="KAE9455289.1"/>
    <property type="molecule type" value="Genomic_DNA"/>
</dbReference>
<evidence type="ECO:0000313" key="4">
    <source>
        <dbReference type="EMBL" id="KAE9455289.1"/>
    </source>
</evidence>
<name>A0A6A4LIZ4_9ERIC</name>
<keyword evidence="2" id="KW-1133">Transmembrane helix</keyword>
<protein>
    <recommendedName>
        <fullName evidence="3">F-box domain-containing protein</fullName>
    </recommendedName>
</protein>
<feature type="non-terminal residue" evidence="4">
    <location>
        <position position="1"/>
    </location>
</feature>
<dbReference type="Pfam" id="PF00646">
    <property type="entry name" value="F-box"/>
    <property type="match status" value="1"/>
</dbReference>
<accession>A0A6A4LIZ4</accession>
<dbReference type="InterPro" id="IPR036047">
    <property type="entry name" value="F-box-like_dom_sf"/>
</dbReference>
<feature type="region of interest" description="Disordered" evidence="1">
    <location>
        <begin position="241"/>
        <end position="267"/>
    </location>
</feature>
<dbReference type="CDD" id="cd22159">
    <property type="entry name" value="F-box_AtTIR1-like"/>
    <property type="match status" value="1"/>
</dbReference>
<reference evidence="4 5" key="1">
    <citation type="journal article" date="2019" name="Genome Biol. Evol.">
        <title>The Rhododendron genome and chromosomal organization provide insight into shared whole-genome duplications across the heath family (Ericaceae).</title>
        <authorList>
            <person name="Soza V.L."/>
            <person name="Lindsley D."/>
            <person name="Waalkes A."/>
            <person name="Ramage E."/>
            <person name="Patwardhan R.P."/>
            <person name="Burton J.N."/>
            <person name="Adey A."/>
            <person name="Kumar A."/>
            <person name="Qiu R."/>
            <person name="Shendure J."/>
            <person name="Hall B."/>
        </authorList>
    </citation>
    <scope>NUCLEOTIDE SEQUENCE [LARGE SCALE GENOMIC DNA]</scope>
    <source>
        <strain evidence="4">RSF 1966-606</strain>
    </source>
</reference>
<dbReference type="PANTHER" id="PTHR13318:SF92">
    <property type="entry name" value="F-BOX_LRR-REPEAT PROTEIN 8-RELATED"/>
    <property type="match status" value="1"/>
</dbReference>
<dbReference type="AlphaFoldDB" id="A0A6A4LIZ4"/>
<evidence type="ECO:0000256" key="2">
    <source>
        <dbReference type="SAM" id="Phobius"/>
    </source>
</evidence>
<dbReference type="InterPro" id="IPR032675">
    <property type="entry name" value="LRR_dom_sf"/>
</dbReference>
<keyword evidence="5" id="KW-1185">Reference proteome</keyword>
<dbReference type="Gene3D" id="3.80.10.10">
    <property type="entry name" value="Ribonuclease Inhibitor"/>
    <property type="match status" value="1"/>
</dbReference>
<evidence type="ECO:0000259" key="3">
    <source>
        <dbReference type="Pfam" id="PF00646"/>
    </source>
</evidence>
<dbReference type="InterPro" id="IPR001810">
    <property type="entry name" value="F-box_dom"/>
</dbReference>